<reference evidence="1 2" key="1">
    <citation type="submission" date="2018-03" db="EMBL/GenBank/DDBJ databases">
        <title>Draft genome sequence of Rohu Carp (Labeo rohita).</title>
        <authorList>
            <person name="Das P."/>
            <person name="Kushwaha B."/>
            <person name="Joshi C.G."/>
            <person name="Kumar D."/>
            <person name="Nagpure N.S."/>
            <person name="Sahoo L."/>
            <person name="Das S.P."/>
            <person name="Bit A."/>
            <person name="Patnaik S."/>
            <person name="Meher P.K."/>
            <person name="Jayasankar P."/>
            <person name="Koringa P.G."/>
            <person name="Patel N.V."/>
            <person name="Hinsu A.T."/>
            <person name="Kumar R."/>
            <person name="Pandey M."/>
            <person name="Agarwal S."/>
            <person name="Srivastava S."/>
            <person name="Singh M."/>
            <person name="Iquebal M.A."/>
            <person name="Jaiswal S."/>
            <person name="Angadi U.B."/>
            <person name="Kumar N."/>
            <person name="Raza M."/>
            <person name="Shah T.M."/>
            <person name="Rai A."/>
            <person name="Jena J.K."/>
        </authorList>
    </citation>
    <scope>NUCLEOTIDE SEQUENCE [LARGE SCALE GENOMIC DNA]</scope>
    <source>
        <strain evidence="1">DASCIFA01</strain>
        <tissue evidence="1">Testis</tissue>
    </source>
</reference>
<evidence type="ECO:0000313" key="2">
    <source>
        <dbReference type="Proteomes" id="UP000290572"/>
    </source>
</evidence>
<keyword evidence="2" id="KW-1185">Reference proteome</keyword>
<keyword evidence="1" id="KW-0675">Receptor</keyword>
<name>A0A498P608_LABRO</name>
<gene>
    <name evidence="1" type="ORF">ROHU_000269</name>
</gene>
<comment type="caution">
    <text evidence="1">The sequence shown here is derived from an EMBL/GenBank/DDBJ whole genome shotgun (WGS) entry which is preliminary data.</text>
</comment>
<accession>A0A498P608</accession>
<evidence type="ECO:0000313" key="1">
    <source>
        <dbReference type="EMBL" id="RXN39346.1"/>
    </source>
</evidence>
<dbReference type="STRING" id="84645.A0A498P608"/>
<dbReference type="AlphaFoldDB" id="A0A498P608"/>
<proteinExistence type="predicted"/>
<dbReference type="Proteomes" id="UP000290572">
    <property type="component" value="Unassembled WGS sequence"/>
</dbReference>
<dbReference type="EMBL" id="QBIY01001857">
    <property type="protein sequence ID" value="RXN39346.1"/>
    <property type="molecule type" value="Genomic_DNA"/>
</dbReference>
<protein>
    <submittedName>
        <fullName evidence="1">Transient receptor potential cation channel subfamily V member 5-like protein</fullName>
    </submittedName>
</protein>
<organism evidence="1 2">
    <name type="scientific">Labeo rohita</name>
    <name type="common">Indian major carp</name>
    <name type="synonym">Cyprinus rohita</name>
    <dbReference type="NCBI Taxonomy" id="84645"/>
    <lineage>
        <taxon>Eukaryota</taxon>
        <taxon>Metazoa</taxon>
        <taxon>Chordata</taxon>
        <taxon>Craniata</taxon>
        <taxon>Vertebrata</taxon>
        <taxon>Euteleostomi</taxon>
        <taxon>Actinopterygii</taxon>
        <taxon>Neopterygii</taxon>
        <taxon>Teleostei</taxon>
        <taxon>Ostariophysi</taxon>
        <taxon>Cypriniformes</taxon>
        <taxon>Cyprinidae</taxon>
        <taxon>Labeoninae</taxon>
        <taxon>Labeonini</taxon>
        <taxon>Labeo</taxon>
    </lineage>
</organism>
<sequence>MPANLGFATVVRHLSGEARRLVLNLPPNEQTTGRALEELRAEYSDMQTSLDPLADFYERFQRPGESACSYAIALEATLRSVEEAQYEGQPFIDRDCKLTRQFMRGLSDEEVYHRLAPMKPRLLSFRELQA</sequence>